<dbReference type="SMART" id="SM00850">
    <property type="entry name" value="LytTR"/>
    <property type="match status" value="1"/>
</dbReference>
<dbReference type="EMBL" id="BAAAFA010000008">
    <property type="protein sequence ID" value="GAA0819881.1"/>
    <property type="molecule type" value="Genomic_DNA"/>
</dbReference>
<evidence type="ECO:0000259" key="4">
    <source>
        <dbReference type="PROSITE" id="PS50930"/>
    </source>
</evidence>
<reference evidence="5 6" key="1">
    <citation type="journal article" date="2019" name="Int. J. Syst. Evol. Microbiol.">
        <title>The Global Catalogue of Microorganisms (GCM) 10K type strain sequencing project: providing services to taxonomists for standard genome sequencing and annotation.</title>
        <authorList>
            <consortium name="The Broad Institute Genomics Platform"/>
            <consortium name="The Broad Institute Genome Sequencing Center for Infectious Disease"/>
            <person name="Wu L."/>
            <person name="Ma J."/>
        </authorList>
    </citation>
    <scope>NUCLEOTIDE SEQUENCE [LARGE SCALE GENOMIC DNA]</scope>
    <source>
        <strain evidence="5 6">JCM 15608</strain>
    </source>
</reference>
<feature type="domain" description="HTH LytTR-type" evidence="4">
    <location>
        <begin position="127"/>
        <end position="236"/>
    </location>
</feature>
<dbReference type="Gene3D" id="3.40.50.2300">
    <property type="match status" value="1"/>
</dbReference>
<proteinExistence type="predicted"/>
<dbReference type="SMART" id="SM00448">
    <property type="entry name" value="REC"/>
    <property type="match status" value="1"/>
</dbReference>
<dbReference type="Gene3D" id="2.40.50.1020">
    <property type="entry name" value="LytTr DNA-binding domain"/>
    <property type="match status" value="1"/>
</dbReference>
<keyword evidence="6" id="KW-1185">Reference proteome</keyword>
<dbReference type="InterPro" id="IPR001789">
    <property type="entry name" value="Sig_transdc_resp-reg_receiver"/>
</dbReference>
<evidence type="ECO:0000259" key="3">
    <source>
        <dbReference type="PROSITE" id="PS50110"/>
    </source>
</evidence>
<keyword evidence="2" id="KW-0597">Phosphoprotein</keyword>
<dbReference type="PANTHER" id="PTHR37299:SF1">
    <property type="entry name" value="STAGE 0 SPORULATION PROTEIN A HOMOLOG"/>
    <property type="match status" value="1"/>
</dbReference>
<dbReference type="InterPro" id="IPR007492">
    <property type="entry name" value="LytTR_DNA-bd_dom"/>
</dbReference>
<dbReference type="Proteomes" id="UP001500021">
    <property type="component" value="Unassembled WGS sequence"/>
</dbReference>
<evidence type="ECO:0000313" key="5">
    <source>
        <dbReference type="EMBL" id="GAA0819881.1"/>
    </source>
</evidence>
<dbReference type="InterPro" id="IPR011006">
    <property type="entry name" value="CheY-like_superfamily"/>
</dbReference>
<protein>
    <submittedName>
        <fullName evidence="5">Two-component system response regulator LytT</fullName>
    </submittedName>
</protein>
<dbReference type="Pfam" id="PF04397">
    <property type="entry name" value="LytTR"/>
    <property type="match status" value="1"/>
</dbReference>
<dbReference type="Pfam" id="PF00072">
    <property type="entry name" value="Response_reg"/>
    <property type="match status" value="1"/>
</dbReference>
<comment type="caution">
    <text evidence="5">The sequence shown here is derived from an EMBL/GenBank/DDBJ whole genome shotgun (WGS) entry which is preliminary data.</text>
</comment>
<feature type="domain" description="Response regulatory" evidence="3">
    <location>
        <begin position="3"/>
        <end position="117"/>
    </location>
</feature>
<dbReference type="InterPro" id="IPR046947">
    <property type="entry name" value="LytR-like"/>
</dbReference>
<organism evidence="5 6">
    <name type="scientific">Colwellia asteriadis</name>
    <dbReference type="NCBI Taxonomy" id="517723"/>
    <lineage>
        <taxon>Bacteria</taxon>
        <taxon>Pseudomonadati</taxon>
        <taxon>Pseudomonadota</taxon>
        <taxon>Gammaproteobacteria</taxon>
        <taxon>Alteromonadales</taxon>
        <taxon>Colwelliaceae</taxon>
        <taxon>Colwellia</taxon>
    </lineage>
</organism>
<gene>
    <name evidence="5" type="primary">lytT</name>
    <name evidence="5" type="ORF">GCM10009111_24520</name>
</gene>
<dbReference type="PROSITE" id="PS50930">
    <property type="entry name" value="HTH_LYTTR"/>
    <property type="match status" value="1"/>
</dbReference>
<dbReference type="PANTHER" id="PTHR37299">
    <property type="entry name" value="TRANSCRIPTIONAL REGULATOR-RELATED"/>
    <property type="match status" value="1"/>
</dbReference>
<evidence type="ECO:0000256" key="1">
    <source>
        <dbReference type="ARBA" id="ARBA00023012"/>
    </source>
</evidence>
<evidence type="ECO:0000256" key="2">
    <source>
        <dbReference type="PROSITE-ProRule" id="PRU00169"/>
    </source>
</evidence>
<name>A0ABN1L8K9_9GAMM</name>
<accession>A0ABN1L8K9</accession>
<feature type="modified residue" description="4-aspartylphosphate" evidence="2">
    <location>
        <position position="56"/>
    </location>
</feature>
<sequence>MKKILMVEDEFMVAKRLKRFIEHAFNGQKIELHTLTNLDDAHDYLAEHIIDLLFLDLNLQGRDGFELLKQKLCESFHTIIVSANSDRAIEAFDIGVLDFVAKPFTQVRIQKAVNRYQQQFNGACKYLTYKYLGKVKLLPVAEILYIKADGHYSNVVTKASESSLGHSICHDKNLDKILMLFNTDFIRIHRSFALPLVNIQSLISEEGSKYYVQLLSGERLPVGRTRLKQLRAKIGSTKGCDLAK</sequence>
<dbReference type="SUPFAM" id="SSF52172">
    <property type="entry name" value="CheY-like"/>
    <property type="match status" value="1"/>
</dbReference>
<dbReference type="RefSeq" id="WP_343817791.1">
    <property type="nucleotide sequence ID" value="NZ_BAAAFA010000008.1"/>
</dbReference>
<keyword evidence="1" id="KW-0902">Two-component regulatory system</keyword>
<dbReference type="PROSITE" id="PS50110">
    <property type="entry name" value="RESPONSE_REGULATORY"/>
    <property type="match status" value="1"/>
</dbReference>
<evidence type="ECO:0000313" key="6">
    <source>
        <dbReference type="Proteomes" id="UP001500021"/>
    </source>
</evidence>